<accession>A0A6A1ULN7</accession>
<gene>
    <name evidence="1" type="ORF">CJ030_MR0G003784</name>
</gene>
<organism evidence="1 2">
    <name type="scientific">Morella rubra</name>
    <name type="common">Chinese bayberry</name>
    <dbReference type="NCBI Taxonomy" id="262757"/>
    <lineage>
        <taxon>Eukaryota</taxon>
        <taxon>Viridiplantae</taxon>
        <taxon>Streptophyta</taxon>
        <taxon>Embryophyta</taxon>
        <taxon>Tracheophyta</taxon>
        <taxon>Spermatophyta</taxon>
        <taxon>Magnoliopsida</taxon>
        <taxon>eudicotyledons</taxon>
        <taxon>Gunneridae</taxon>
        <taxon>Pentapetalae</taxon>
        <taxon>rosids</taxon>
        <taxon>fabids</taxon>
        <taxon>Fagales</taxon>
        <taxon>Myricaceae</taxon>
        <taxon>Morella</taxon>
    </lineage>
</organism>
<sequence>MGQNLLQTETLKQVRDAVWLPRLLDSIDSTLSLQGCSLDMSPKHLMSLHYERRCVLNS</sequence>
<dbReference type="EMBL" id="RXIC02000070">
    <property type="protein sequence ID" value="KAB1201394.1"/>
    <property type="molecule type" value="Genomic_DNA"/>
</dbReference>
<protein>
    <submittedName>
        <fullName evidence="1">Uncharacterized protein</fullName>
    </submittedName>
</protein>
<evidence type="ECO:0000313" key="1">
    <source>
        <dbReference type="EMBL" id="KAB1201394.1"/>
    </source>
</evidence>
<reference evidence="1 2" key="1">
    <citation type="journal article" date="2019" name="Plant Biotechnol. J.">
        <title>The red bayberry genome and genetic basis of sex determination.</title>
        <authorList>
            <person name="Jia H.M."/>
            <person name="Jia H.J."/>
            <person name="Cai Q.L."/>
            <person name="Wang Y."/>
            <person name="Zhao H.B."/>
            <person name="Yang W.F."/>
            <person name="Wang G.Y."/>
            <person name="Li Y.H."/>
            <person name="Zhan D.L."/>
            <person name="Shen Y.T."/>
            <person name="Niu Q.F."/>
            <person name="Chang L."/>
            <person name="Qiu J."/>
            <person name="Zhao L."/>
            <person name="Xie H.B."/>
            <person name="Fu W.Y."/>
            <person name="Jin J."/>
            <person name="Li X.W."/>
            <person name="Jiao Y."/>
            <person name="Zhou C.C."/>
            <person name="Tu T."/>
            <person name="Chai C.Y."/>
            <person name="Gao J.L."/>
            <person name="Fan L.J."/>
            <person name="van de Weg E."/>
            <person name="Wang J.Y."/>
            <person name="Gao Z.S."/>
        </authorList>
    </citation>
    <scope>NUCLEOTIDE SEQUENCE [LARGE SCALE GENOMIC DNA]</scope>
    <source>
        <tissue evidence="1">Leaves</tissue>
    </source>
</reference>
<dbReference type="Proteomes" id="UP000516437">
    <property type="component" value="Unassembled WGS sequence"/>
</dbReference>
<dbReference type="AlphaFoldDB" id="A0A6A1ULN7"/>
<proteinExistence type="predicted"/>
<comment type="caution">
    <text evidence="1">The sequence shown here is derived from an EMBL/GenBank/DDBJ whole genome shotgun (WGS) entry which is preliminary data.</text>
</comment>
<keyword evidence="2" id="KW-1185">Reference proteome</keyword>
<name>A0A6A1ULN7_9ROSI</name>
<evidence type="ECO:0000313" key="2">
    <source>
        <dbReference type="Proteomes" id="UP000516437"/>
    </source>
</evidence>
<dbReference type="OrthoDB" id="1932457at2759"/>